<dbReference type="STRING" id="930089.W6YE98"/>
<feature type="region of interest" description="Disordered" evidence="2">
    <location>
        <begin position="67"/>
        <end position="122"/>
    </location>
</feature>
<dbReference type="Pfam" id="PF12756">
    <property type="entry name" value="zf-C2H2_2"/>
    <property type="match status" value="1"/>
</dbReference>
<feature type="compositionally biased region" description="Basic and acidic residues" evidence="2">
    <location>
        <begin position="234"/>
        <end position="244"/>
    </location>
</feature>
<dbReference type="GO" id="GO:0030687">
    <property type="term" value="C:preribosome, large subunit precursor"/>
    <property type="evidence" value="ECO:0007669"/>
    <property type="project" value="TreeGrafter"/>
</dbReference>
<accession>W6YE98</accession>
<organism evidence="4 5">
    <name type="scientific">Cochliobolus carbonum (strain 26-R-13)</name>
    <name type="common">Maize leaf spot fungus</name>
    <name type="synonym">Bipolaris zeicola</name>
    <dbReference type="NCBI Taxonomy" id="930089"/>
    <lineage>
        <taxon>Eukaryota</taxon>
        <taxon>Fungi</taxon>
        <taxon>Dikarya</taxon>
        <taxon>Ascomycota</taxon>
        <taxon>Pezizomycotina</taxon>
        <taxon>Dothideomycetes</taxon>
        <taxon>Pleosporomycetidae</taxon>
        <taxon>Pleosporales</taxon>
        <taxon>Pleosporineae</taxon>
        <taxon>Pleosporaceae</taxon>
        <taxon>Bipolaris</taxon>
    </lineage>
</organism>
<dbReference type="AlphaFoldDB" id="W6YE98"/>
<dbReference type="RefSeq" id="XP_007711848.1">
    <property type="nucleotide sequence ID" value="XM_007713658.1"/>
</dbReference>
<dbReference type="KEGG" id="bze:COCCADRAFT_95037"/>
<dbReference type="PANTHER" id="PTHR13182">
    <property type="entry name" value="ZINC FINGER PROTEIN 622"/>
    <property type="match status" value="1"/>
</dbReference>
<feature type="compositionally biased region" description="Polar residues" evidence="2">
    <location>
        <begin position="272"/>
        <end position="292"/>
    </location>
</feature>
<dbReference type="SMART" id="SM00355">
    <property type="entry name" value="ZnF_C2H2"/>
    <property type="match status" value="3"/>
</dbReference>
<name>W6YE98_COCC2</name>
<dbReference type="PROSITE" id="PS00028">
    <property type="entry name" value="ZINC_FINGER_C2H2_1"/>
    <property type="match status" value="1"/>
</dbReference>
<dbReference type="InterPro" id="IPR040025">
    <property type="entry name" value="Znf622/Rei1/Reh1"/>
</dbReference>
<evidence type="ECO:0000259" key="3">
    <source>
        <dbReference type="PROSITE" id="PS50157"/>
    </source>
</evidence>
<dbReference type="InterPro" id="IPR041661">
    <property type="entry name" value="ZN622/Rei1/Reh1_Znf-C2H2"/>
</dbReference>
<gene>
    <name evidence="4" type="ORF">COCCADRAFT_95037</name>
</gene>
<protein>
    <recommendedName>
        <fullName evidence="3">C2H2-type domain-containing protein</fullName>
    </recommendedName>
</protein>
<dbReference type="SUPFAM" id="SSF57667">
    <property type="entry name" value="beta-beta-alpha zinc fingers"/>
    <property type="match status" value="2"/>
</dbReference>
<proteinExistence type="predicted"/>
<sequence>MVHDTGATGATGGAEANGSRTVFPCNTCSLSFESSTLQRSHMRGTWHIHNLQRRISGQPALSESEFADFENDNNGTSKRKKIRQTDSSPEPSHQDSRPGSSSSSSTHTSSSPDPQNSTPKPDLSTCLFCSHTSPTLSENLSHMSSTHSFFLPSPSSSSTSTAAIEPLLSYLSLLIHTYHECIYCAREKGSVKSVQSHMRDRGHCKVEGGLWGEFFASPSSSTEESEEAEEEDMQTSRRLEDVGKTRKKKKKSGKRVARQRYLQQREEEDGTTPPSSVEQALLAVSSSRSEISTGPLLPPTPAPPITGRNTELSLAGLSTAQLVSLASLDKKMRRQQVVAQKKVSQRALGQPVKAIYYKTENPVYQAG</sequence>
<keyword evidence="1" id="KW-0479">Metal-binding</keyword>
<feature type="region of interest" description="Disordered" evidence="2">
    <location>
        <begin position="215"/>
        <end position="308"/>
    </location>
</feature>
<feature type="domain" description="C2H2-type" evidence="3">
    <location>
        <begin position="23"/>
        <end position="54"/>
    </location>
</feature>
<evidence type="ECO:0000313" key="4">
    <source>
        <dbReference type="EMBL" id="EUC33819.1"/>
    </source>
</evidence>
<evidence type="ECO:0000256" key="2">
    <source>
        <dbReference type="SAM" id="MobiDB-lite"/>
    </source>
</evidence>
<feature type="compositionally biased region" description="Acidic residues" evidence="2">
    <location>
        <begin position="223"/>
        <end position="233"/>
    </location>
</feature>
<feature type="compositionally biased region" description="Low complexity" evidence="2">
    <location>
        <begin position="97"/>
        <end position="115"/>
    </location>
</feature>
<dbReference type="OrthoDB" id="19329at2759"/>
<feature type="region of interest" description="Disordered" evidence="2">
    <location>
        <begin position="1"/>
        <end position="22"/>
    </location>
</feature>
<dbReference type="EMBL" id="KI964602">
    <property type="protein sequence ID" value="EUC33819.1"/>
    <property type="molecule type" value="Genomic_DNA"/>
</dbReference>
<dbReference type="HOGENOM" id="CLU_018787_2_1_1"/>
<keyword evidence="1" id="KW-0862">Zinc</keyword>
<evidence type="ECO:0000313" key="5">
    <source>
        <dbReference type="Proteomes" id="UP000053841"/>
    </source>
</evidence>
<dbReference type="GeneID" id="19153867"/>
<dbReference type="eggNOG" id="KOG2785">
    <property type="taxonomic scope" value="Eukaryota"/>
</dbReference>
<dbReference type="PANTHER" id="PTHR13182:SF8">
    <property type="entry name" value="CYTOPLASMIC 60S SUBUNIT BIOGENESIS FACTOR ZNF622"/>
    <property type="match status" value="1"/>
</dbReference>
<dbReference type="InterPro" id="IPR036236">
    <property type="entry name" value="Znf_C2H2_sf"/>
</dbReference>
<dbReference type="InterPro" id="IPR013087">
    <property type="entry name" value="Znf_C2H2_type"/>
</dbReference>
<dbReference type="GO" id="GO:0042273">
    <property type="term" value="P:ribosomal large subunit biogenesis"/>
    <property type="evidence" value="ECO:0007669"/>
    <property type="project" value="TreeGrafter"/>
</dbReference>
<keyword evidence="1" id="KW-0863">Zinc-finger</keyword>
<evidence type="ECO:0000256" key="1">
    <source>
        <dbReference type="PROSITE-ProRule" id="PRU00042"/>
    </source>
</evidence>
<dbReference type="PROSITE" id="PS50157">
    <property type="entry name" value="ZINC_FINGER_C2H2_2"/>
    <property type="match status" value="1"/>
</dbReference>
<dbReference type="GO" id="GO:0008270">
    <property type="term" value="F:zinc ion binding"/>
    <property type="evidence" value="ECO:0007669"/>
    <property type="project" value="UniProtKB-KW"/>
</dbReference>
<dbReference type="Proteomes" id="UP000053841">
    <property type="component" value="Unassembled WGS sequence"/>
</dbReference>
<reference evidence="4 5" key="1">
    <citation type="journal article" date="2013" name="PLoS Genet.">
        <title>Comparative genome structure, secondary metabolite, and effector coding capacity across Cochliobolus pathogens.</title>
        <authorList>
            <person name="Condon B.J."/>
            <person name="Leng Y."/>
            <person name="Wu D."/>
            <person name="Bushley K.E."/>
            <person name="Ohm R.A."/>
            <person name="Otillar R."/>
            <person name="Martin J."/>
            <person name="Schackwitz W."/>
            <person name="Grimwood J."/>
            <person name="MohdZainudin N."/>
            <person name="Xue C."/>
            <person name="Wang R."/>
            <person name="Manning V.A."/>
            <person name="Dhillon B."/>
            <person name="Tu Z.J."/>
            <person name="Steffenson B.J."/>
            <person name="Salamov A."/>
            <person name="Sun H."/>
            <person name="Lowry S."/>
            <person name="LaButti K."/>
            <person name="Han J."/>
            <person name="Copeland A."/>
            <person name="Lindquist E."/>
            <person name="Barry K."/>
            <person name="Schmutz J."/>
            <person name="Baker S.E."/>
            <person name="Ciuffetti L.M."/>
            <person name="Grigoriev I.V."/>
            <person name="Zhong S."/>
            <person name="Turgeon B.G."/>
        </authorList>
    </citation>
    <scope>NUCLEOTIDE SEQUENCE [LARGE SCALE GENOMIC DNA]</scope>
    <source>
        <strain evidence="4 5">26-R-13</strain>
    </source>
</reference>
<keyword evidence="5" id="KW-1185">Reference proteome</keyword>
<feature type="compositionally biased region" description="Basic residues" evidence="2">
    <location>
        <begin position="245"/>
        <end position="258"/>
    </location>
</feature>